<accession>A0A167IHF0</accession>
<evidence type="ECO:0000256" key="2">
    <source>
        <dbReference type="SAM" id="Phobius"/>
    </source>
</evidence>
<feature type="transmembrane region" description="Helical" evidence="2">
    <location>
        <begin position="351"/>
        <end position="373"/>
    </location>
</feature>
<reference evidence="3 4" key="1">
    <citation type="journal article" date="2016" name="Genome Biol. Evol.">
        <title>Divergent and convergent evolution of fungal pathogenicity.</title>
        <authorList>
            <person name="Shang Y."/>
            <person name="Xiao G."/>
            <person name="Zheng P."/>
            <person name="Cen K."/>
            <person name="Zhan S."/>
            <person name="Wang C."/>
        </authorList>
    </citation>
    <scope>NUCLEOTIDE SEQUENCE [LARGE SCALE GENOMIC DNA]</scope>
    <source>
        <strain evidence="3 4">RCEF 3172</strain>
    </source>
</reference>
<name>A0A167IHF0_9HYPO</name>
<keyword evidence="2" id="KW-0812">Transmembrane</keyword>
<evidence type="ECO:0000313" key="3">
    <source>
        <dbReference type="EMBL" id="OAA49087.1"/>
    </source>
</evidence>
<dbReference type="Proteomes" id="UP000076863">
    <property type="component" value="Unassembled WGS sequence"/>
</dbReference>
<keyword evidence="2" id="KW-1133">Transmembrane helix</keyword>
<comment type="caution">
    <text evidence="3">The sequence shown here is derived from an EMBL/GenBank/DDBJ whole genome shotgun (WGS) entry which is preliminary data.</text>
</comment>
<sequence length="374" mass="40740">MRHNESAGFPNLNRPYHRHMRPHDEHTERPHGEDEAGEQVAEQAARRGALRVVVVVVVVVAVADHGAAVEDANEGNGEPRERRKGRQRCSHQYLWGFRLGPAPGAADDVGRVWNPGGGGGALALIIRTTKMFQKTVTTLSNRRKRIMHVPRYPRLPWPLRRAHLRALLLGVGLAAVRRRPPPRPALRGAFSAAAESSVSRPRQACASFRLVEREPDGRAGEKSKVDRPGAQNSTMFEENPELGRPSWLGLCATTNDERQHRPCAAQSTAAARPALLDTRRTCRAAAQSPGAQRCVSDRTRYAAGGGFQRVERARRPAPGRCRGPCAQGRERDAEVVHGQESHEKSGPRTRAVAAAAAGVCLLLLLLPLPLAAIG</sequence>
<keyword evidence="4" id="KW-1185">Reference proteome</keyword>
<feature type="compositionally biased region" description="Basic and acidic residues" evidence="1">
    <location>
        <begin position="22"/>
        <end position="34"/>
    </location>
</feature>
<dbReference type="EMBL" id="AZHA01000004">
    <property type="protein sequence ID" value="OAA49087.1"/>
    <property type="molecule type" value="Genomic_DNA"/>
</dbReference>
<evidence type="ECO:0000256" key="1">
    <source>
        <dbReference type="SAM" id="MobiDB-lite"/>
    </source>
</evidence>
<evidence type="ECO:0000313" key="4">
    <source>
        <dbReference type="Proteomes" id="UP000076863"/>
    </source>
</evidence>
<proteinExistence type="predicted"/>
<organism evidence="3 4">
    <name type="scientific">Beauveria brongniartii RCEF 3172</name>
    <dbReference type="NCBI Taxonomy" id="1081107"/>
    <lineage>
        <taxon>Eukaryota</taxon>
        <taxon>Fungi</taxon>
        <taxon>Dikarya</taxon>
        <taxon>Ascomycota</taxon>
        <taxon>Pezizomycotina</taxon>
        <taxon>Sordariomycetes</taxon>
        <taxon>Hypocreomycetidae</taxon>
        <taxon>Hypocreales</taxon>
        <taxon>Cordycipitaceae</taxon>
        <taxon>Beauveria</taxon>
        <taxon>Beauveria brongniartii</taxon>
    </lineage>
</organism>
<feature type="region of interest" description="Disordered" evidence="1">
    <location>
        <begin position="1"/>
        <end position="42"/>
    </location>
</feature>
<protein>
    <submittedName>
        <fullName evidence="3">Uncharacterized protein</fullName>
    </submittedName>
</protein>
<feature type="compositionally biased region" description="Basic and acidic residues" evidence="1">
    <location>
        <begin position="328"/>
        <end position="346"/>
    </location>
</feature>
<feature type="region of interest" description="Disordered" evidence="1">
    <location>
        <begin position="205"/>
        <end position="239"/>
    </location>
</feature>
<gene>
    <name evidence="3" type="ORF">BBO_02132</name>
</gene>
<keyword evidence="2" id="KW-0472">Membrane</keyword>
<feature type="compositionally biased region" description="Low complexity" evidence="1">
    <location>
        <begin position="316"/>
        <end position="326"/>
    </location>
</feature>
<dbReference type="AlphaFoldDB" id="A0A167IHF0"/>
<feature type="compositionally biased region" description="Basic and acidic residues" evidence="1">
    <location>
        <begin position="210"/>
        <end position="227"/>
    </location>
</feature>
<feature type="region of interest" description="Disordered" evidence="1">
    <location>
        <begin position="314"/>
        <end position="348"/>
    </location>
</feature>